<keyword evidence="7 9" id="KW-0472">Membrane</keyword>
<dbReference type="GO" id="GO:0009055">
    <property type="term" value="F:electron transfer activity"/>
    <property type="evidence" value="ECO:0007669"/>
    <property type="project" value="InterPro"/>
</dbReference>
<feature type="binding site" description="covalent" evidence="8">
    <location>
        <position position="53"/>
    </location>
    <ligand>
        <name>heme c</name>
        <dbReference type="ChEBI" id="CHEBI:61717"/>
    </ligand>
</feature>
<dbReference type="Gene3D" id="1.20.5.100">
    <property type="entry name" value="Cytochrome c1, transmembrane anchor, C-terminal"/>
    <property type="match status" value="1"/>
</dbReference>
<dbReference type="AlphaFoldDB" id="A0A937I3S0"/>
<dbReference type="Proteomes" id="UP000744438">
    <property type="component" value="Unassembled WGS sequence"/>
</dbReference>
<dbReference type="EMBL" id="JADHQC010000001">
    <property type="protein sequence ID" value="MBL6811273.1"/>
    <property type="molecule type" value="Genomic_DNA"/>
</dbReference>
<protein>
    <submittedName>
        <fullName evidence="10">Cytochrome c1</fullName>
    </submittedName>
</protein>
<evidence type="ECO:0000256" key="5">
    <source>
        <dbReference type="ARBA" id="ARBA00022989"/>
    </source>
</evidence>
<reference evidence="10" key="1">
    <citation type="submission" date="2020-10" db="EMBL/GenBank/DDBJ databases">
        <title>Microbiome of the Black Sea water column analyzed by genome centric metagenomics.</title>
        <authorList>
            <person name="Cabello-Yeves P.J."/>
            <person name="Callieri C."/>
            <person name="Picazo A."/>
            <person name="Mehrshad M."/>
            <person name="Haro-Moreno J.M."/>
            <person name="Roda-Garcia J."/>
            <person name="Dzembekova N."/>
            <person name="Slabakova V."/>
            <person name="Slabakova N."/>
            <person name="Moncheva S."/>
            <person name="Rodriguez-Valera F."/>
        </authorList>
    </citation>
    <scope>NUCLEOTIDE SEQUENCE</scope>
    <source>
        <strain evidence="10">BS307-5m-G49</strain>
    </source>
</reference>
<accession>A0A937I3S0</accession>
<dbReference type="PRINTS" id="PR00603">
    <property type="entry name" value="CYTOCHROMEC1"/>
</dbReference>
<gene>
    <name evidence="10" type="ORF">ISQ63_00130</name>
</gene>
<comment type="caution">
    <text evidence="10">The sequence shown here is derived from an EMBL/GenBank/DDBJ whole genome shotgun (WGS) entry which is preliminary data.</text>
</comment>
<evidence type="ECO:0000313" key="11">
    <source>
        <dbReference type="Proteomes" id="UP000744438"/>
    </source>
</evidence>
<evidence type="ECO:0000256" key="6">
    <source>
        <dbReference type="ARBA" id="ARBA00023004"/>
    </source>
</evidence>
<evidence type="ECO:0000256" key="7">
    <source>
        <dbReference type="ARBA" id="ARBA00023136"/>
    </source>
</evidence>
<dbReference type="Gene3D" id="1.10.760.10">
    <property type="entry name" value="Cytochrome c-like domain"/>
    <property type="match status" value="1"/>
</dbReference>
<dbReference type="Pfam" id="PF02167">
    <property type="entry name" value="Cytochrom_C1"/>
    <property type="match status" value="1"/>
</dbReference>
<comment type="cofactor">
    <cofactor evidence="8">
        <name>heme c</name>
        <dbReference type="ChEBI" id="CHEBI:61717"/>
    </cofactor>
    <text evidence="8">Binds 1 heme c group covalently per subunit.</text>
</comment>
<dbReference type="InterPro" id="IPR036909">
    <property type="entry name" value="Cyt_c-like_dom_sf"/>
</dbReference>
<name>A0A937I3S0_9GAMM</name>
<dbReference type="InterPro" id="IPR002326">
    <property type="entry name" value="Cyt_c1"/>
</dbReference>
<keyword evidence="4 8" id="KW-0479">Metal-binding</keyword>
<keyword evidence="5 9" id="KW-1133">Transmembrane helix</keyword>
<evidence type="ECO:0000256" key="3">
    <source>
        <dbReference type="ARBA" id="ARBA00022692"/>
    </source>
</evidence>
<sequence length="220" mass="26016">MKNFFYLIIIFSSSFIFSAGEYRCGSMECDYFEADVSDKASLQRGLSTYMNYCYGCHSLNYSRYKRVAEDLLIPLEMYENNLIFDGSKIGELMEISMTKQDAINWLGAYPPDLTLEARLRRPDWIYTYLRNYYPDSSRPYGVNNRVYQNVNMPHVLEDMQNTLSESQYDQVIYDLTNFMTYVADPSAEQRKRIGTYVLLFLIIFTAFAYMTYREFKKDLK</sequence>
<evidence type="ECO:0000256" key="9">
    <source>
        <dbReference type="SAM" id="Phobius"/>
    </source>
</evidence>
<dbReference type="GO" id="GO:0020037">
    <property type="term" value="F:heme binding"/>
    <property type="evidence" value="ECO:0007669"/>
    <property type="project" value="InterPro"/>
</dbReference>
<evidence type="ECO:0000256" key="4">
    <source>
        <dbReference type="ARBA" id="ARBA00022723"/>
    </source>
</evidence>
<dbReference type="PANTHER" id="PTHR10266:SF3">
    <property type="entry name" value="CYTOCHROME C1, HEME PROTEIN, MITOCHONDRIAL"/>
    <property type="match status" value="1"/>
</dbReference>
<organism evidence="10 11">
    <name type="scientific">SAR86 cluster bacterium</name>
    <dbReference type="NCBI Taxonomy" id="2030880"/>
    <lineage>
        <taxon>Bacteria</taxon>
        <taxon>Pseudomonadati</taxon>
        <taxon>Pseudomonadota</taxon>
        <taxon>Gammaproteobacteria</taxon>
        <taxon>SAR86 cluster</taxon>
    </lineage>
</organism>
<feature type="transmembrane region" description="Helical" evidence="9">
    <location>
        <begin position="193"/>
        <end position="212"/>
    </location>
</feature>
<evidence type="ECO:0000256" key="1">
    <source>
        <dbReference type="ARBA" id="ARBA00004370"/>
    </source>
</evidence>
<feature type="binding site" description="covalent" evidence="8">
    <location>
        <position position="56"/>
    </location>
    <ligand>
        <name>heme c</name>
        <dbReference type="ChEBI" id="CHEBI:61717"/>
    </ligand>
</feature>
<dbReference type="SUPFAM" id="SSF46626">
    <property type="entry name" value="Cytochrome c"/>
    <property type="match status" value="1"/>
</dbReference>
<comment type="subcellular location">
    <subcellularLocation>
        <location evidence="1">Membrane</location>
    </subcellularLocation>
</comment>
<dbReference type="GO" id="GO:0046872">
    <property type="term" value="F:metal ion binding"/>
    <property type="evidence" value="ECO:0007669"/>
    <property type="project" value="UniProtKB-KW"/>
</dbReference>
<evidence type="ECO:0000256" key="8">
    <source>
        <dbReference type="PIRSR" id="PIRSR602326-1"/>
    </source>
</evidence>
<keyword evidence="3 9" id="KW-0812">Transmembrane</keyword>
<dbReference type="PANTHER" id="PTHR10266">
    <property type="entry name" value="CYTOCHROME C1"/>
    <property type="match status" value="1"/>
</dbReference>
<evidence type="ECO:0000256" key="2">
    <source>
        <dbReference type="ARBA" id="ARBA00022617"/>
    </source>
</evidence>
<keyword evidence="2 8" id="KW-0349">Heme</keyword>
<dbReference type="GO" id="GO:0016020">
    <property type="term" value="C:membrane"/>
    <property type="evidence" value="ECO:0007669"/>
    <property type="project" value="UniProtKB-SubCell"/>
</dbReference>
<evidence type="ECO:0000313" key="10">
    <source>
        <dbReference type="EMBL" id="MBL6811273.1"/>
    </source>
</evidence>
<proteinExistence type="predicted"/>
<feature type="binding site" description="covalent" evidence="8">
    <location>
        <position position="57"/>
    </location>
    <ligand>
        <name>heme c</name>
        <dbReference type="ChEBI" id="CHEBI:61717"/>
    </ligand>
</feature>
<keyword evidence="6 8" id="KW-0408">Iron</keyword>